<dbReference type="Pfam" id="PF00172">
    <property type="entry name" value="Zn_clus"/>
    <property type="match status" value="1"/>
</dbReference>
<dbReference type="PROSITE" id="PS50048">
    <property type="entry name" value="ZN2_CY6_FUNGAL_2"/>
    <property type="match status" value="1"/>
</dbReference>
<dbReference type="EMBL" id="JH794015">
    <property type="protein sequence ID" value="ELQ40898.1"/>
    <property type="molecule type" value="Genomic_DNA"/>
</dbReference>
<dbReference type="GO" id="GO:0005634">
    <property type="term" value="C:nucleus"/>
    <property type="evidence" value="ECO:0007669"/>
    <property type="project" value="TreeGrafter"/>
</dbReference>
<sequence>MDSDKHCEDTLRWSLDPGDRDPSRNYFFIKDDLLFAMEEVSPTDGHSEHQATTHDAATAVPVRPYRSHKVPACDRCRARKLRCTVDIKDKPCLLCRLHSAECVRRGPSALQQSVGAAGDGPGQQQQFNYGKSATGHSIAANSGTRRRSGSRSPKRRRANADDHAYHHRRSSAPGTRHDSPVDDTAPHDRPFAMVGPESAEDLHVIEQYISVQQRTATGSGSGTPGEPSNGEATGNRKRLFNLVSSDPSNPVVSLNVPRYRAGYVVARVPGKTQLEILEQILGPLKDELIEVYFRKNHPAFPILDETAFLAAKERDSMQMISPTLLCYVYATSLIFWRSSPILRKHPRPDITYALNQSVSALQEDFHAASLSTVYAALLDLNGRPTTAVTYNTMLNGRVVAMAHLLGLNRDPERWDLSDQDKKLRARLWWGVLIHDRWSSFAYGVPPSIAQSQYDVPLPDKAVLSTPGVGPDRERDRAAEGFIALCGLTEILGDILPLLHDLRRKTVNTSRRRRDLESDLEEWESNLPEFLKEGGKKAGGNGRSPVSGSSSLWLGYLAVKMLLCRINLREASRSSQSIESEEKDYHLSKLRRVAEATVDFVCSLSEENLLSEFWWPYTAYHLSSVTFLLLRCAIESTDPGASASCRSYVERLRARLYEAREQSGWDLGDICLAQSEESVTKVVTASHTGTEAVGGSVMGIELPPSTVLPIPDADGEIMFQGDVMGGQVGVFPHQNNYNTIDPLGYPWADLWDMFNADGSVIN</sequence>
<proteinExistence type="predicted"/>
<dbReference type="GO" id="GO:0008270">
    <property type="term" value="F:zinc ion binding"/>
    <property type="evidence" value="ECO:0007669"/>
    <property type="project" value="InterPro"/>
</dbReference>
<dbReference type="PROSITE" id="PS00463">
    <property type="entry name" value="ZN2_CY6_FUNGAL_1"/>
    <property type="match status" value="1"/>
</dbReference>
<protein>
    <recommendedName>
        <fullName evidence="5">Zn(2)-C6 fungal-type domain-containing protein</fullName>
    </recommendedName>
</protein>
<evidence type="ECO:0000256" key="2">
    <source>
        <dbReference type="ARBA" id="ARBA00023242"/>
    </source>
</evidence>
<feature type="compositionally biased region" description="Basic and acidic residues" evidence="4">
    <location>
        <begin position="175"/>
        <end position="190"/>
    </location>
</feature>
<reference evidence="6" key="1">
    <citation type="journal article" date="2012" name="PLoS Genet.">
        <title>Comparative analysis of the genomes of two field isolates of the rice blast fungus Magnaporthe oryzae.</title>
        <authorList>
            <person name="Xue M."/>
            <person name="Yang J."/>
            <person name="Li Z."/>
            <person name="Hu S."/>
            <person name="Yao N."/>
            <person name="Dean R.A."/>
            <person name="Zhao W."/>
            <person name="Shen M."/>
            <person name="Zhang H."/>
            <person name="Li C."/>
            <person name="Liu L."/>
            <person name="Cao L."/>
            <person name="Xu X."/>
            <person name="Xing Y."/>
            <person name="Hsiang T."/>
            <person name="Zhang Z."/>
            <person name="Xu J.R."/>
            <person name="Peng Y.L."/>
        </authorList>
    </citation>
    <scope>NUCLEOTIDE SEQUENCE</scope>
    <source>
        <strain evidence="6">Y34</strain>
    </source>
</reference>
<dbReference type="PANTHER" id="PTHR31668:SF10">
    <property type="entry name" value="ZN(II)2CYS6 TRANSCRIPTION FACTOR (EUROFUNG)"/>
    <property type="match status" value="1"/>
</dbReference>
<dbReference type="Pfam" id="PF04082">
    <property type="entry name" value="Fungal_trans"/>
    <property type="match status" value="1"/>
</dbReference>
<evidence type="ECO:0000313" key="6">
    <source>
        <dbReference type="EMBL" id="ELQ40898.1"/>
    </source>
</evidence>
<dbReference type="Proteomes" id="UP000011086">
    <property type="component" value="Unassembled WGS sequence"/>
</dbReference>
<keyword evidence="2" id="KW-0539">Nucleus</keyword>
<feature type="coiled-coil region" evidence="3">
    <location>
        <begin position="505"/>
        <end position="532"/>
    </location>
</feature>
<dbReference type="SMART" id="SM00906">
    <property type="entry name" value="Fungal_trans"/>
    <property type="match status" value="1"/>
</dbReference>
<evidence type="ECO:0000259" key="5">
    <source>
        <dbReference type="PROSITE" id="PS50048"/>
    </source>
</evidence>
<dbReference type="InterPro" id="IPR007219">
    <property type="entry name" value="XnlR_reg_dom"/>
</dbReference>
<organism evidence="6">
    <name type="scientific">Pyricularia oryzae (strain Y34)</name>
    <name type="common">Rice blast fungus</name>
    <name type="synonym">Magnaporthe oryzae</name>
    <dbReference type="NCBI Taxonomy" id="1143189"/>
    <lineage>
        <taxon>Eukaryota</taxon>
        <taxon>Fungi</taxon>
        <taxon>Dikarya</taxon>
        <taxon>Ascomycota</taxon>
        <taxon>Pezizomycotina</taxon>
        <taxon>Sordariomycetes</taxon>
        <taxon>Sordariomycetidae</taxon>
        <taxon>Magnaporthales</taxon>
        <taxon>Pyriculariaceae</taxon>
        <taxon>Pyricularia</taxon>
    </lineage>
</organism>
<dbReference type="InterPro" id="IPR036864">
    <property type="entry name" value="Zn2-C6_fun-type_DNA-bd_sf"/>
</dbReference>
<name>A0AA97PNI1_PYRO3</name>
<dbReference type="CDD" id="cd00067">
    <property type="entry name" value="GAL4"/>
    <property type="match status" value="1"/>
</dbReference>
<feature type="region of interest" description="Disordered" evidence="4">
    <location>
        <begin position="213"/>
        <end position="234"/>
    </location>
</feature>
<gene>
    <name evidence="6" type="ORF">OOU_Y34scaffold00325g28</name>
</gene>
<dbReference type="GO" id="GO:0006351">
    <property type="term" value="P:DNA-templated transcription"/>
    <property type="evidence" value="ECO:0007669"/>
    <property type="project" value="InterPro"/>
</dbReference>
<evidence type="ECO:0000256" key="3">
    <source>
        <dbReference type="SAM" id="Coils"/>
    </source>
</evidence>
<accession>A0AA97PNI1</accession>
<keyword evidence="3" id="KW-0175">Coiled coil</keyword>
<evidence type="ECO:0000256" key="4">
    <source>
        <dbReference type="SAM" id="MobiDB-lite"/>
    </source>
</evidence>
<dbReference type="GO" id="GO:0003677">
    <property type="term" value="F:DNA binding"/>
    <property type="evidence" value="ECO:0007669"/>
    <property type="project" value="InterPro"/>
</dbReference>
<keyword evidence="1" id="KW-0479">Metal-binding</keyword>
<feature type="compositionally biased region" description="Basic residues" evidence="4">
    <location>
        <begin position="144"/>
        <end position="157"/>
    </location>
</feature>
<dbReference type="GO" id="GO:0001080">
    <property type="term" value="P:nitrogen catabolite activation of transcription from RNA polymerase II promoter"/>
    <property type="evidence" value="ECO:0007669"/>
    <property type="project" value="TreeGrafter"/>
</dbReference>
<dbReference type="AlphaFoldDB" id="A0AA97PNI1"/>
<dbReference type="GO" id="GO:0000981">
    <property type="term" value="F:DNA-binding transcription factor activity, RNA polymerase II-specific"/>
    <property type="evidence" value="ECO:0007669"/>
    <property type="project" value="InterPro"/>
</dbReference>
<dbReference type="CDD" id="cd12148">
    <property type="entry name" value="fungal_TF_MHR"/>
    <property type="match status" value="1"/>
</dbReference>
<dbReference type="InterPro" id="IPR050797">
    <property type="entry name" value="Carb_Metab_Trans_Reg"/>
</dbReference>
<dbReference type="Gene3D" id="4.10.240.10">
    <property type="entry name" value="Zn(2)-C6 fungal-type DNA-binding domain"/>
    <property type="match status" value="1"/>
</dbReference>
<dbReference type="SUPFAM" id="SSF57701">
    <property type="entry name" value="Zn2/Cys6 DNA-binding domain"/>
    <property type="match status" value="1"/>
</dbReference>
<feature type="region of interest" description="Disordered" evidence="4">
    <location>
        <begin position="134"/>
        <end position="194"/>
    </location>
</feature>
<dbReference type="PANTHER" id="PTHR31668">
    <property type="entry name" value="GLUCOSE TRANSPORT TRANSCRIPTION REGULATOR RGT1-RELATED-RELATED"/>
    <property type="match status" value="1"/>
</dbReference>
<feature type="domain" description="Zn(2)-C6 fungal-type" evidence="5">
    <location>
        <begin position="72"/>
        <end position="104"/>
    </location>
</feature>
<evidence type="ECO:0000256" key="1">
    <source>
        <dbReference type="ARBA" id="ARBA00022723"/>
    </source>
</evidence>
<dbReference type="InterPro" id="IPR001138">
    <property type="entry name" value="Zn2Cys6_DnaBD"/>
</dbReference>